<dbReference type="Proteomes" id="UP000292702">
    <property type="component" value="Unassembled WGS sequence"/>
</dbReference>
<comment type="caution">
    <text evidence="2">The sequence shown here is derived from an EMBL/GenBank/DDBJ whole genome shotgun (WGS) entry which is preliminary data.</text>
</comment>
<evidence type="ECO:0000313" key="3">
    <source>
        <dbReference type="Proteomes" id="UP000292702"/>
    </source>
</evidence>
<reference evidence="2 3" key="1">
    <citation type="submission" date="2018-11" db="EMBL/GenBank/DDBJ databases">
        <title>Genome assembly of Steccherinum ochraceum LE-BIN_3174, the white-rot fungus of the Steccherinaceae family (The Residual Polyporoid clade, Polyporales, Basidiomycota).</title>
        <authorList>
            <person name="Fedorova T.V."/>
            <person name="Glazunova O.A."/>
            <person name="Landesman E.O."/>
            <person name="Moiseenko K.V."/>
            <person name="Psurtseva N.V."/>
            <person name="Savinova O.S."/>
            <person name="Shakhova N.V."/>
            <person name="Tyazhelova T.V."/>
            <person name="Vasina D.V."/>
        </authorList>
    </citation>
    <scope>NUCLEOTIDE SEQUENCE [LARGE SCALE GENOMIC DNA]</scope>
    <source>
        <strain evidence="2 3">LE-BIN_3174</strain>
    </source>
</reference>
<dbReference type="AlphaFoldDB" id="A0A4V2MWH8"/>
<feature type="chain" id="PRO_5021018722" evidence="1">
    <location>
        <begin position="21"/>
        <end position="94"/>
    </location>
</feature>
<name>A0A4V2MWH8_9APHY</name>
<dbReference type="EMBL" id="RWJN01000139">
    <property type="protein sequence ID" value="TCD66337.1"/>
    <property type="molecule type" value="Genomic_DNA"/>
</dbReference>
<sequence>MRFFTAALALAALSATAALAVSADAGDHAIGPVSGDSSLHRRFVDVIDAIYARGVHDGLQARSYDTRDRQLSKRLGAPLRGTVAYDDKFGTNHS</sequence>
<proteinExistence type="predicted"/>
<feature type="non-terminal residue" evidence="2">
    <location>
        <position position="94"/>
    </location>
</feature>
<protein>
    <submittedName>
        <fullName evidence="2">Uncharacterized protein</fullName>
    </submittedName>
</protein>
<evidence type="ECO:0000313" key="2">
    <source>
        <dbReference type="EMBL" id="TCD66337.1"/>
    </source>
</evidence>
<evidence type="ECO:0000256" key="1">
    <source>
        <dbReference type="SAM" id="SignalP"/>
    </source>
</evidence>
<accession>A0A4V2MWH8</accession>
<keyword evidence="1" id="KW-0732">Signal</keyword>
<organism evidence="2 3">
    <name type="scientific">Steccherinum ochraceum</name>
    <dbReference type="NCBI Taxonomy" id="92696"/>
    <lineage>
        <taxon>Eukaryota</taxon>
        <taxon>Fungi</taxon>
        <taxon>Dikarya</taxon>
        <taxon>Basidiomycota</taxon>
        <taxon>Agaricomycotina</taxon>
        <taxon>Agaricomycetes</taxon>
        <taxon>Polyporales</taxon>
        <taxon>Steccherinaceae</taxon>
        <taxon>Steccherinum</taxon>
    </lineage>
</organism>
<gene>
    <name evidence="2" type="ORF">EIP91_001486</name>
</gene>
<keyword evidence="3" id="KW-1185">Reference proteome</keyword>
<feature type="signal peptide" evidence="1">
    <location>
        <begin position="1"/>
        <end position="20"/>
    </location>
</feature>